<dbReference type="GO" id="GO:0044780">
    <property type="term" value="P:bacterial-type flagellum assembly"/>
    <property type="evidence" value="ECO:0007669"/>
    <property type="project" value="InterPro"/>
</dbReference>
<dbReference type="RefSeq" id="WP_156240961.1">
    <property type="nucleotide sequence ID" value="NZ_BAAAZL010000002.1"/>
</dbReference>
<keyword evidence="1" id="KW-0969">Cilium</keyword>
<keyword evidence="1" id="KW-0966">Cell projection</keyword>
<keyword evidence="1" id="KW-0282">Flagellum</keyword>
<accession>A0A6I6DX39</accession>
<dbReference type="InterPro" id="IPR007809">
    <property type="entry name" value="FlgN-like"/>
</dbReference>
<name>A0A6I6DX39_9MICO</name>
<keyword evidence="2" id="KW-1185">Reference proteome</keyword>
<dbReference type="Proteomes" id="UP000422989">
    <property type="component" value="Chromosome"/>
</dbReference>
<sequence length="160" mass="17527">MAAHDLSLQLWRERELLELMLFKLETLQMFLATGRTRWVGHAANEIERVSGAMSDGALARDTLVVSVAETWGAPEATTLRELIEAAPTPAWREVLEGHLQAMTELVAEIGELKKVNEQRLREALRVTQEAVAGLGIATGAYDTSGDVVRDGGARFLDTEA</sequence>
<reference evidence="1 2" key="1">
    <citation type="submission" date="2018-09" db="EMBL/GenBank/DDBJ databases">
        <title>Whole genome sequencing of Microbacterium oryzae strain MB-10T.</title>
        <authorList>
            <person name="Das S.K."/>
        </authorList>
    </citation>
    <scope>NUCLEOTIDE SEQUENCE [LARGE SCALE GENOMIC DNA]</scope>
    <source>
        <strain evidence="1 2">MB-10</strain>
    </source>
</reference>
<gene>
    <name evidence="1" type="ORF">D7D94_01845</name>
</gene>
<organism evidence="1 2">
    <name type="scientific">Microbacterium oryzae</name>
    <dbReference type="NCBI Taxonomy" id="743009"/>
    <lineage>
        <taxon>Bacteria</taxon>
        <taxon>Bacillati</taxon>
        <taxon>Actinomycetota</taxon>
        <taxon>Actinomycetes</taxon>
        <taxon>Micrococcales</taxon>
        <taxon>Microbacteriaceae</taxon>
        <taxon>Microbacterium</taxon>
    </lineage>
</organism>
<dbReference type="KEGG" id="moj:D7D94_01845"/>
<protein>
    <submittedName>
        <fullName evidence="1">Flagellar protein FlgN</fullName>
    </submittedName>
</protein>
<dbReference type="OrthoDB" id="3268384at2"/>
<proteinExistence type="predicted"/>
<dbReference type="Pfam" id="PF05130">
    <property type="entry name" value="FlgN"/>
    <property type="match status" value="1"/>
</dbReference>
<dbReference type="EMBL" id="CP032550">
    <property type="protein sequence ID" value="QGU26564.1"/>
    <property type="molecule type" value="Genomic_DNA"/>
</dbReference>
<evidence type="ECO:0000313" key="2">
    <source>
        <dbReference type="Proteomes" id="UP000422989"/>
    </source>
</evidence>
<dbReference type="AlphaFoldDB" id="A0A6I6DX39"/>
<evidence type="ECO:0000313" key="1">
    <source>
        <dbReference type="EMBL" id="QGU26564.1"/>
    </source>
</evidence>